<dbReference type="AlphaFoldDB" id="A0A699R6H6"/>
<accession>A0A699R6H6</accession>
<dbReference type="EMBL" id="BKCJ011079851">
    <property type="protein sequence ID" value="GFC81453.1"/>
    <property type="molecule type" value="Genomic_DNA"/>
</dbReference>
<feature type="non-terminal residue" evidence="2">
    <location>
        <position position="1"/>
    </location>
</feature>
<organism evidence="2">
    <name type="scientific">Tanacetum cinerariifolium</name>
    <name type="common">Dalmatian daisy</name>
    <name type="synonym">Chrysanthemum cinerariifolium</name>
    <dbReference type="NCBI Taxonomy" id="118510"/>
    <lineage>
        <taxon>Eukaryota</taxon>
        <taxon>Viridiplantae</taxon>
        <taxon>Streptophyta</taxon>
        <taxon>Embryophyta</taxon>
        <taxon>Tracheophyta</taxon>
        <taxon>Spermatophyta</taxon>
        <taxon>Magnoliopsida</taxon>
        <taxon>eudicotyledons</taxon>
        <taxon>Gunneridae</taxon>
        <taxon>Pentapetalae</taxon>
        <taxon>asterids</taxon>
        <taxon>campanulids</taxon>
        <taxon>Asterales</taxon>
        <taxon>Asteraceae</taxon>
        <taxon>Asteroideae</taxon>
        <taxon>Anthemideae</taxon>
        <taxon>Anthemidinae</taxon>
        <taxon>Tanacetum</taxon>
    </lineage>
</organism>
<proteinExistence type="predicted"/>
<name>A0A699R6H6_TANCI</name>
<feature type="compositionally biased region" description="Basic and acidic residues" evidence="1">
    <location>
        <begin position="99"/>
        <end position="108"/>
    </location>
</feature>
<feature type="region of interest" description="Disordered" evidence="1">
    <location>
        <begin position="88"/>
        <end position="116"/>
    </location>
</feature>
<sequence length="145" mass="16217">IGPTWLFDIDSLTRTMNYQPVNAGNQTNSGAGFQDKFYEEKAREDVDQSYMLFLVWSASSTNPQNNAEDASFDGKEHVFYVKKPESEVILSPSSSAQSKEQDDKTEKKAKGKSPVESVIRYRDLNTKFEDCSENISNEVNAAGSI</sequence>
<reference evidence="2" key="1">
    <citation type="journal article" date="2019" name="Sci. Rep.">
        <title>Draft genome of Tanacetum cinerariifolium, the natural source of mosquito coil.</title>
        <authorList>
            <person name="Yamashiro T."/>
            <person name="Shiraishi A."/>
            <person name="Satake H."/>
            <person name="Nakayama K."/>
        </authorList>
    </citation>
    <scope>NUCLEOTIDE SEQUENCE</scope>
</reference>
<comment type="caution">
    <text evidence="2">The sequence shown here is derived from an EMBL/GenBank/DDBJ whole genome shotgun (WGS) entry which is preliminary data.</text>
</comment>
<feature type="non-terminal residue" evidence="2">
    <location>
        <position position="145"/>
    </location>
</feature>
<evidence type="ECO:0000313" key="2">
    <source>
        <dbReference type="EMBL" id="GFC81453.1"/>
    </source>
</evidence>
<gene>
    <name evidence="2" type="ORF">Tci_853423</name>
</gene>
<protein>
    <submittedName>
        <fullName evidence="2">Uncharacterized protein</fullName>
    </submittedName>
</protein>
<evidence type="ECO:0000256" key="1">
    <source>
        <dbReference type="SAM" id="MobiDB-lite"/>
    </source>
</evidence>